<name>A0A4S1XIN3_9SPHN</name>
<evidence type="ECO:0000313" key="3">
    <source>
        <dbReference type="EMBL" id="TGX55988.1"/>
    </source>
</evidence>
<dbReference type="PANTHER" id="PTHR46564">
    <property type="entry name" value="TRANSPOSASE"/>
    <property type="match status" value="1"/>
</dbReference>
<dbReference type="EMBL" id="SRXT01000001">
    <property type="protein sequence ID" value="TGX55988.1"/>
    <property type="molecule type" value="Genomic_DNA"/>
</dbReference>
<comment type="caution">
    <text evidence="3">The sequence shown here is derived from an EMBL/GenBank/DDBJ whole genome shotgun (WGS) entry which is preliminary data.</text>
</comment>
<keyword evidence="4" id="KW-1185">Reference proteome</keyword>
<dbReference type="Proteomes" id="UP000306147">
    <property type="component" value="Unassembled WGS sequence"/>
</dbReference>
<dbReference type="NCBIfam" id="NF033545">
    <property type="entry name" value="transpos_IS630"/>
    <property type="match status" value="1"/>
</dbReference>
<organism evidence="3 4">
    <name type="scientific">Sphingomonas gei</name>
    <dbReference type="NCBI Taxonomy" id="1395960"/>
    <lineage>
        <taxon>Bacteria</taxon>
        <taxon>Pseudomonadati</taxon>
        <taxon>Pseudomonadota</taxon>
        <taxon>Alphaproteobacteria</taxon>
        <taxon>Sphingomonadales</taxon>
        <taxon>Sphingomonadaceae</taxon>
        <taxon>Sphingomonas</taxon>
    </lineage>
</organism>
<dbReference type="Pfam" id="PF01710">
    <property type="entry name" value="HTH_Tnp_IS630"/>
    <property type="match status" value="1"/>
</dbReference>
<dbReference type="InterPro" id="IPR036397">
    <property type="entry name" value="RNaseH_sf"/>
</dbReference>
<gene>
    <name evidence="3" type="ORF">E5A73_02420</name>
</gene>
<dbReference type="OrthoDB" id="565387at2"/>
<dbReference type="InterPro" id="IPR047655">
    <property type="entry name" value="Transpos_IS630-like"/>
</dbReference>
<dbReference type="RefSeq" id="WP_135962188.1">
    <property type="nucleotide sequence ID" value="NZ_SRXT01000001.1"/>
</dbReference>
<dbReference type="PANTHER" id="PTHR46564:SF1">
    <property type="entry name" value="TRANSPOSASE"/>
    <property type="match status" value="1"/>
</dbReference>
<dbReference type="GO" id="GO:0003676">
    <property type="term" value="F:nucleic acid binding"/>
    <property type="evidence" value="ECO:0007669"/>
    <property type="project" value="InterPro"/>
</dbReference>
<dbReference type="AlphaFoldDB" id="A0A4S1XIN3"/>
<sequence length="313" mass="35032">MARPYSNDLRERVAVAVASGRSCREVSSLFGVSVASVVKWSQRHRATGTAASRQMGGHRKRLLEPHRALVIGRVKAVPDITLKALVAELAEQGIATSTVSVWRLVRSEGLRFKKTLFAVEQLRPKIARRRAQWKKYQGRLDPRRLVFIDETWAKTNMTPIRGWAPRGRKLVARAPFGKWHTLTFLAALRHDRIDAPCVLDGPINGLSFTAWVEQFLVPTLNPGDVVIMDNLGSHKGQAVRKAIRSAGAKLLFLPPYSPDLNPIEQVFAKLKLLLRKAAERSVHATWRRIGTLLDAFPPHECANYLRNSGYAST</sequence>
<dbReference type="Pfam" id="PF13358">
    <property type="entry name" value="DDE_3"/>
    <property type="match status" value="1"/>
</dbReference>
<evidence type="ECO:0000259" key="1">
    <source>
        <dbReference type="Pfam" id="PF01710"/>
    </source>
</evidence>
<reference evidence="3 4" key="1">
    <citation type="submission" date="2019-04" db="EMBL/GenBank/DDBJ databases">
        <title>Sphingomonas psychrotolerans sp. nov., isolated from soil in the Tianshan Mountains, Xinjiang, China.</title>
        <authorList>
            <person name="Luo Y."/>
            <person name="Sheng H."/>
        </authorList>
    </citation>
    <scope>NUCLEOTIDE SEQUENCE [LARGE SCALE GENOMIC DNA]</scope>
    <source>
        <strain evidence="3 4">ZFGT-11</strain>
    </source>
</reference>
<dbReference type="InterPro" id="IPR036388">
    <property type="entry name" value="WH-like_DNA-bd_sf"/>
</dbReference>
<proteinExistence type="predicted"/>
<feature type="domain" description="Tc1-like transposase DDE" evidence="2">
    <location>
        <begin position="144"/>
        <end position="276"/>
    </location>
</feature>
<dbReference type="InterPro" id="IPR009057">
    <property type="entry name" value="Homeodomain-like_sf"/>
</dbReference>
<dbReference type="InterPro" id="IPR002622">
    <property type="entry name" value="Transposase_14"/>
</dbReference>
<evidence type="ECO:0000313" key="4">
    <source>
        <dbReference type="Proteomes" id="UP000306147"/>
    </source>
</evidence>
<feature type="domain" description="Transposase Synechocystis PCC 6803" evidence="1">
    <location>
        <begin position="5"/>
        <end position="88"/>
    </location>
</feature>
<evidence type="ECO:0000259" key="2">
    <source>
        <dbReference type="Pfam" id="PF13358"/>
    </source>
</evidence>
<dbReference type="Gene3D" id="3.30.420.10">
    <property type="entry name" value="Ribonuclease H-like superfamily/Ribonuclease H"/>
    <property type="match status" value="1"/>
</dbReference>
<dbReference type="InterPro" id="IPR038717">
    <property type="entry name" value="Tc1-like_DDE_dom"/>
</dbReference>
<accession>A0A4S1XIN3</accession>
<dbReference type="SUPFAM" id="SSF46689">
    <property type="entry name" value="Homeodomain-like"/>
    <property type="match status" value="1"/>
</dbReference>
<protein>
    <submittedName>
        <fullName evidence="3">IS630 family transposase</fullName>
    </submittedName>
</protein>
<dbReference type="Gene3D" id="1.10.10.10">
    <property type="entry name" value="Winged helix-like DNA-binding domain superfamily/Winged helix DNA-binding domain"/>
    <property type="match status" value="1"/>
</dbReference>